<dbReference type="GO" id="GO:0005886">
    <property type="term" value="C:plasma membrane"/>
    <property type="evidence" value="ECO:0007669"/>
    <property type="project" value="UniProtKB-SubCell"/>
</dbReference>
<dbReference type="AlphaFoldDB" id="A0A1L5PXI7"/>
<accession>A0A1L5PXI7</accession>
<keyword evidence="9 10" id="KW-0472">Membrane</keyword>
<dbReference type="InterPro" id="IPR049031">
    <property type="entry name" value="T2SSK_SAM-like_1st"/>
</dbReference>
<dbReference type="SUPFAM" id="SSF54523">
    <property type="entry name" value="Pili subunits"/>
    <property type="match status" value="1"/>
</dbReference>
<keyword evidence="7" id="KW-0653">Protein transport</keyword>
<dbReference type="Gene3D" id="1.10.40.60">
    <property type="entry name" value="EpsJ-like"/>
    <property type="match status" value="1"/>
</dbReference>
<evidence type="ECO:0000256" key="10">
    <source>
        <dbReference type="PIRNR" id="PIRNR002786"/>
    </source>
</evidence>
<feature type="domain" description="T2SS protein K first SAM-like" evidence="12">
    <location>
        <begin position="138"/>
        <end position="174"/>
    </location>
</feature>
<evidence type="ECO:0000256" key="7">
    <source>
        <dbReference type="ARBA" id="ARBA00022927"/>
    </source>
</evidence>
<dbReference type="PIRSF" id="PIRSF002786">
    <property type="entry name" value="XcpX"/>
    <property type="match status" value="1"/>
</dbReference>
<evidence type="ECO:0000256" key="9">
    <source>
        <dbReference type="ARBA" id="ARBA00023136"/>
    </source>
</evidence>
<dbReference type="InterPro" id="IPR005628">
    <property type="entry name" value="GspK"/>
</dbReference>
<evidence type="ECO:0000256" key="5">
    <source>
        <dbReference type="ARBA" id="ARBA00022519"/>
    </source>
</evidence>
<gene>
    <name evidence="13" type="ORF">BL240_26545</name>
</gene>
<dbReference type="InterPro" id="IPR045584">
    <property type="entry name" value="Pilin-like"/>
</dbReference>
<feature type="domain" description="T2SS protein K second SAM-like" evidence="11">
    <location>
        <begin position="178"/>
        <end position="235"/>
    </location>
</feature>
<reference evidence="13 14" key="1">
    <citation type="submission" date="2016-12" db="EMBL/GenBank/DDBJ databases">
        <title>Draft Genome Sequence of Mercury Resistant Pseudomonas DRA525.</title>
        <authorList>
            <person name="Drace K.M."/>
        </authorList>
    </citation>
    <scope>NUCLEOTIDE SEQUENCE [LARGE SCALE GENOMIC DNA]</scope>
    <source>
        <strain evidence="13 14">DRA525</strain>
    </source>
</reference>
<dbReference type="SUPFAM" id="SSF158544">
    <property type="entry name" value="GspK insert domain-like"/>
    <property type="match status" value="2"/>
</dbReference>
<organism evidence="13 14">
    <name type="scientific">Pseudomonas putida</name>
    <name type="common">Arthrobacter siderocapsulatus</name>
    <dbReference type="NCBI Taxonomy" id="303"/>
    <lineage>
        <taxon>Bacteria</taxon>
        <taxon>Pseudomonadati</taxon>
        <taxon>Pseudomonadota</taxon>
        <taxon>Gammaproteobacteria</taxon>
        <taxon>Pseudomonadales</taxon>
        <taxon>Pseudomonadaceae</taxon>
        <taxon>Pseudomonas</taxon>
    </lineage>
</organism>
<evidence type="ECO:0000313" key="13">
    <source>
        <dbReference type="EMBL" id="APO84813.1"/>
    </source>
</evidence>
<sequence>MRGQRQKGLALITVLLVMALLTLLSAGMLRSHQLLIGGVSQQIEASRLLRLAQAGEQHALASLRREVGEVLQVTHVRQSWAQPRALTLGQGQLSLQLEDLSGRLNLGALMAGKAPDPLLLKRWERLCHSLQVEPPALEGLAGQPMLDPTQLRTLPGVSAEVMARLQPWVVVLPKEARLNINTAPALLLAASAEVSLTVASQLVSERPEAGYPTVERFLALPQLEGVGLDRRGLAVTSRWFRLEVQAEMAGKRMYLYSDLEIDLDTHQVRVVRRVFSAMREQRADE</sequence>
<dbReference type="PANTHER" id="PTHR38831">
    <property type="entry name" value="TYPE II SECRETION SYSTEM PROTEIN K"/>
    <property type="match status" value="1"/>
</dbReference>
<proteinExistence type="inferred from homology"/>
<evidence type="ECO:0000256" key="6">
    <source>
        <dbReference type="ARBA" id="ARBA00022692"/>
    </source>
</evidence>
<protein>
    <recommendedName>
        <fullName evidence="10">Type II secretion system protein K</fullName>
    </recommendedName>
</protein>
<dbReference type="GO" id="GO:0009306">
    <property type="term" value="P:protein secretion"/>
    <property type="evidence" value="ECO:0007669"/>
    <property type="project" value="InterPro"/>
</dbReference>
<keyword evidence="8" id="KW-1133">Transmembrane helix</keyword>
<evidence type="ECO:0000256" key="8">
    <source>
        <dbReference type="ARBA" id="ARBA00022989"/>
    </source>
</evidence>
<dbReference type="Pfam" id="PF03934">
    <property type="entry name" value="T2SSK"/>
    <property type="match status" value="1"/>
</dbReference>
<dbReference type="InterPro" id="IPR038072">
    <property type="entry name" value="GspK_central_sf"/>
</dbReference>
<keyword evidence="3 10" id="KW-0813">Transport</keyword>
<evidence type="ECO:0000259" key="11">
    <source>
        <dbReference type="Pfam" id="PF03934"/>
    </source>
</evidence>
<dbReference type="Gene3D" id="3.30.1300.30">
    <property type="entry name" value="GSPII I/J protein-like"/>
    <property type="match status" value="1"/>
</dbReference>
<evidence type="ECO:0000256" key="4">
    <source>
        <dbReference type="ARBA" id="ARBA00022475"/>
    </source>
</evidence>
<evidence type="ECO:0000256" key="2">
    <source>
        <dbReference type="ARBA" id="ARBA00007246"/>
    </source>
</evidence>
<evidence type="ECO:0000256" key="1">
    <source>
        <dbReference type="ARBA" id="ARBA00004533"/>
    </source>
</evidence>
<dbReference type="InterPro" id="IPR049179">
    <property type="entry name" value="T2SSK_SAM-like_2nd"/>
</dbReference>
<evidence type="ECO:0000256" key="3">
    <source>
        <dbReference type="ARBA" id="ARBA00022448"/>
    </source>
</evidence>
<comment type="subcellular location">
    <subcellularLocation>
        <location evidence="1 10">Cell inner membrane</location>
    </subcellularLocation>
</comment>
<evidence type="ECO:0000313" key="14">
    <source>
        <dbReference type="Proteomes" id="UP000185146"/>
    </source>
</evidence>
<keyword evidence="4 10" id="KW-1003">Cell membrane</keyword>
<dbReference type="RefSeq" id="WP_075046631.1">
    <property type="nucleotide sequence ID" value="NZ_CP018743.1"/>
</dbReference>
<name>A0A1L5PXI7_PSEPU</name>
<comment type="similarity">
    <text evidence="2 10">Belongs to the GSP K family.</text>
</comment>
<dbReference type="Pfam" id="PF21687">
    <property type="entry name" value="T2SSK_1st"/>
    <property type="match status" value="1"/>
</dbReference>
<dbReference type="PANTHER" id="PTHR38831:SF1">
    <property type="entry name" value="TYPE II SECRETION SYSTEM PROTEIN K-RELATED"/>
    <property type="match status" value="1"/>
</dbReference>
<evidence type="ECO:0000259" key="12">
    <source>
        <dbReference type="Pfam" id="PF21687"/>
    </source>
</evidence>
<keyword evidence="6" id="KW-0812">Transmembrane</keyword>
<dbReference type="EMBL" id="CP018743">
    <property type="protein sequence ID" value="APO84813.1"/>
    <property type="molecule type" value="Genomic_DNA"/>
</dbReference>
<dbReference type="Proteomes" id="UP000185146">
    <property type="component" value="Chromosome"/>
</dbReference>
<keyword evidence="5 10" id="KW-0997">Cell inner membrane</keyword>